<evidence type="ECO:0000313" key="2">
    <source>
        <dbReference type="Proteomes" id="UP000799754"/>
    </source>
</evidence>
<evidence type="ECO:0000313" key="1">
    <source>
        <dbReference type="EMBL" id="KAF2622585.1"/>
    </source>
</evidence>
<name>A0ACB6RMG0_9PLEO</name>
<dbReference type="EMBL" id="MU006743">
    <property type="protein sequence ID" value="KAF2622585.1"/>
    <property type="molecule type" value="Genomic_DNA"/>
</dbReference>
<comment type="caution">
    <text evidence="1">The sequence shown here is derived from an EMBL/GenBank/DDBJ whole genome shotgun (WGS) entry which is preliminary data.</text>
</comment>
<protein>
    <submittedName>
        <fullName evidence="1">Uncharacterized protein</fullName>
    </submittedName>
</protein>
<keyword evidence="2" id="KW-1185">Reference proteome</keyword>
<sequence>MATPPIKQRPSTKQPSSLELLLQRKKKMNDMLEDLVTYSRENNNYLQQQLRQSLVKTDKYRSHFSYLKDVVDQAESLGTINDSQVHNLDRWDIGDEVLDDDAVELGCNDTTLITELAEENEQAHDTSNMKSTLNSINADTSGPTRPEEFSDSEYSTVTGSLLNSPLLDDPIPPVR</sequence>
<organism evidence="1 2">
    <name type="scientific">Macroventuria anomochaeta</name>
    <dbReference type="NCBI Taxonomy" id="301207"/>
    <lineage>
        <taxon>Eukaryota</taxon>
        <taxon>Fungi</taxon>
        <taxon>Dikarya</taxon>
        <taxon>Ascomycota</taxon>
        <taxon>Pezizomycotina</taxon>
        <taxon>Dothideomycetes</taxon>
        <taxon>Pleosporomycetidae</taxon>
        <taxon>Pleosporales</taxon>
        <taxon>Pleosporineae</taxon>
        <taxon>Didymellaceae</taxon>
        <taxon>Macroventuria</taxon>
    </lineage>
</organism>
<proteinExistence type="predicted"/>
<reference evidence="1" key="1">
    <citation type="journal article" date="2020" name="Stud. Mycol.">
        <title>101 Dothideomycetes genomes: a test case for predicting lifestyles and emergence of pathogens.</title>
        <authorList>
            <person name="Haridas S."/>
            <person name="Albert R."/>
            <person name="Binder M."/>
            <person name="Bloem J."/>
            <person name="Labutti K."/>
            <person name="Salamov A."/>
            <person name="Andreopoulos B."/>
            <person name="Baker S."/>
            <person name="Barry K."/>
            <person name="Bills G."/>
            <person name="Bluhm B."/>
            <person name="Cannon C."/>
            <person name="Castanera R."/>
            <person name="Culley D."/>
            <person name="Daum C."/>
            <person name="Ezra D."/>
            <person name="Gonzalez J."/>
            <person name="Henrissat B."/>
            <person name="Kuo A."/>
            <person name="Liang C."/>
            <person name="Lipzen A."/>
            <person name="Lutzoni F."/>
            <person name="Magnuson J."/>
            <person name="Mondo S."/>
            <person name="Nolan M."/>
            <person name="Ohm R."/>
            <person name="Pangilinan J."/>
            <person name="Park H.-J."/>
            <person name="Ramirez L."/>
            <person name="Alfaro M."/>
            <person name="Sun H."/>
            <person name="Tritt A."/>
            <person name="Yoshinaga Y."/>
            <person name="Zwiers L.-H."/>
            <person name="Turgeon B."/>
            <person name="Goodwin S."/>
            <person name="Spatafora J."/>
            <person name="Crous P."/>
            <person name="Grigoriev I."/>
        </authorList>
    </citation>
    <scope>NUCLEOTIDE SEQUENCE</scope>
    <source>
        <strain evidence="1">CBS 525.71</strain>
    </source>
</reference>
<accession>A0ACB6RMG0</accession>
<dbReference type="Proteomes" id="UP000799754">
    <property type="component" value="Unassembled WGS sequence"/>
</dbReference>
<gene>
    <name evidence="1" type="ORF">BU25DRAFT_425535</name>
</gene>